<dbReference type="EMBL" id="LODT01000037">
    <property type="protein sequence ID" value="KYQ90285.1"/>
    <property type="molecule type" value="Genomic_DNA"/>
</dbReference>
<dbReference type="EC" id="2.7.11.1" evidence="2"/>
<evidence type="ECO:0000313" key="14">
    <source>
        <dbReference type="Proteomes" id="UP000076078"/>
    </source>
</evidence>
<dbReference type="STRING" id="361077.A0A151Z8L6"/>
<gene>
    <name evidence="13" type="ORF">DLAC_08888</name>
</gene>
<dbReference type="SUPFAM" id="SSF50729">
    <property type="entry name" value="PH domain-like"/>
    <property type="match status" value="1"/>
</dbReference>
<evidence type="ECO:0000256" key="7">
    <source>
        <dbReference type="ARBA" id="ARBA00022840"/>
    </source>
</evidence>
<dbReference type="CDD" id="cd05581">
    <property type="entry name" value="STKc_PDK1"/>
    <property type="match status" value="1"/>
</dbReference>
<protein>
    <recommendedName>
        <fullName evidence="2">non-specific serine/threonine protein kinase</fullName>
        <ecNumber evidence="2">2.7.11.1</ecNumber>
    </recommendedName>
</protein>
<evidence type="ECO:0000256" key="2">
    <source>
        <dbReference type="ARBA" id="ARBA00012513"/>
    </source>
</evidence>
<dbReference type="PROSITE" id="PS50011">
    <property type="entry name" value="PROTEIN_KINASE_DOM"/>
    <property type="match status" value="1"/>
</dbReference>
<keyword evidence="7 10" id="KW-0067">ATP-binding</keyword>
<comment type="catalytic activity">
    <reaction evidence="9">
        <text>L-seryl-[protein] + ATP = O-phospho-L-seryl-[protein] + ADP + H(+)</text>
        <dbReference type="Rhea" id="RHEA:17989"/>
        <dbReference type="Rhea" id="RHEA-COMP:9863"/>
        <dbReference type="Rhea" id="RHEA-COMP:11604"/>
        <dbReference type="ChEBI" id="CHEBI:15378"/>
        <dbReference type="ChEBI" id="CHEBI:29999"/>
        <dbReference type="ChEBI" id="CHEBI:30616"/>
        <dbReference type="ChEBI" id="CHEBI:83421"/>
        <dbReference type="ChEBI" id="CHEBI:456216"/>
        <dbReference type="EC" id="2.7.11.1"/>
    </reaction>
</comment>
<dbReference type="PROSITE" id="PS00108">
    <property type="entry name" value="PROTEIN_KINASE_ST"/>
    <property type="match status" value="1"/>
</dbReference>
<dbReference type="FunCoup" id="A0A151Z8L6">
    <property type="interactions" value="5"/>
</dbReference>
<feature type="region of interest" description="Disordered" evidence="11">
    <location>
        <begin position="211"/>
        <end position="242"/>
    </location>
</feature>
<dbReference type="CDD" id="cd01262">
    <property type="entry name" value="PH_PDK1"/>
    <property type="match status" value="1"/>
</dbReference>
<dbReference type="FunFam" id="3.30.200.20:FF:000191">
    <property type="entry name" value="3-phosphoinositide-dependent protein kinase 2-like"/>
    <property type="match status" value="1"/>
</dbReference>
<dbReference type="SUPFAM" id="SSF56112">
    <property type="entry name" value="Protein kinase-like (PK-like)"/>
    <property type="match status" value="1"/>
</dbReference>
<dbReference type="InterPro" id="IPR039046">
    <property type="entry name" value="PDPK1"/>
</dbReference>
<dbReference type="GO" id="GO:0004674">
    <property type="term" value="F:protein serine/threonine kinase activity"/>
    <property type="evidence" value="ECO:0007669"/>
    <property type="project" value="UniProtKB-KW"/>
</dbReference>
<dbReference type="PANTHER" id="PTHR24356:SF163">
    <property type="entry name" value="3-PHOSPHOINOSITIDE-DEPENDENT PROTEIN KINASE 1-RELATED"/>
    <property type="match status" value="1"/>
</dbReference>
<dbReference type="InterPro" id="IPR011009">
    <property type="entry name" value="Kinase-like_dom_sf"/>
</dbReference>
<dbReference type="OrthoDB" id="347657at2759"/>
<evidence type="ECO:0000256" key="11">
    <source>
        <dbReference type="SAM" id="MobiDB-lite"/>
    </source>
</evidence>
<feature type="region of interest" description="Disordered" evidence="11">
    <location>
        <begin position="1"/>
        <end position="33"/>
    </location>
</feature>
<dbReference type="InterPro" id="IPR050236">
    <property type="entry name" value="Ser_Thr_kinase_AGC"/>
</dbReference>
<dbReference type="InterPro" id="IPR008271">
    <property type="entry name" value="Ser/Thr_kinase_AS"/>
</dbReference>
<dbReference type="InterPro" id="IPR000719">
    <property type="entry name" value="Prot_kinase_dom"/>
</dbReference>
<dbReference type="GO" id="GO:0035556">
    <property type="term" value="P:intracellular signal transduction"/>
    <property type="evidence" value="ECO:0007669"/>
    <property type="project" value="TreeGrafter"/>
</dbReference>
<dbReference type="Gene3D" id="2.30.29.30">
    <property type="entry name" value="Pleckstrin-homology domain (PH domain)/Phosphotyrosine-binding domain (PTB)"/>
    <property type="match status" value="1"/>
</dbReference>
<organism evidence="13 14">
    <name type="scientific">Tieghemostelium lacteum</name>
    <name type="common">Slime mold</name>
    <name type="synonym">Dictyostelium lacteum</name>
    <dbReference type="NCBI Taxonomy" id="361077"/>
    <lineage>
        <taxon>Eukaryota</taxon>
        <taxon>Amoebozoa</taxon>
        <taxon>Evosea</taxon>
        <taxon>Eumycetozoa</taxon>
        <taxon>Dictyostelia</taxon>
        <taxon>Dictyosteliales</taxon>
        <taxon>Raperosteliaceae</taxon>
        <taxon>Tieghemostelium</taxon>
    </lineage>
</organism>
<feature type="binding site" evidence="10">
    <location>
        <position position="92"/>
    </location>
    <ligand>
        <name>ATP</name>
        <dbReference type="ChEBI" id="CHEBI:30616"/>
    </ligand>
</feature>
<dbReference type="Gene3D" id="1.10.510.10">
    <property type="entry name" value="Transferase(Phosphotransferase) domain 1"/>
    <property type="match status" value="2"/>
</dbReference>
<evidence type="ECO:0000256" key="8">
    <source>
        <dbReference type="ARBA" id="ARBA00047899"/>
    </source>
</evidence>
<feature type="region of interest" description="Disordered" evidence="11">
    <location>
        <begin position="426"/>
        <end position="468"/>
    </location>
</feature>
<feature type="compositionally biased region" description="Low complexity" evidence="11">
    <location>
        <begin position="217"/>
        <end position="240"/>
    </location>
</feature>
<accession>A0A151Z8L6</accession>
<name>A0A151Z8L6_TIELA</name>
<evidence type="ECO:0000313" key="13">
    <source>
        <dbReference type="EMBL" id="KYQ90285.1"/>
    </source>
</evidence>
<dbReference type="PANTHER" id="PTHR24356">
    <property type="entry name" value="SERINE/THREONINE-PROTEIN KINASE"/>
    <property type="match status" value="1"/>
</dbReference>
<reference evidence="13 14" key="1">
    <citation type="submission" date="2015-12" db="EMBL/GenBank/DDBJ databases">
        <title>Dictyostelia acquired genes for synthesis and detection of signals that induce cell-type specialization by lateral gene transfer from prokaryotes.</title>
        <authorList>
            <person name="Gloeckner G."/>
            <person name="Schaap P."/>
        </authorList>
    </citation>
    <scope>NUCLEOTIDE SEQUENCE [LARGE SCALE GENOMIC DNA]</scope>
    <source>
        <strain evidence="13 14">TK</strain>
    </source>
</reference>
<dbReference type="AlphaFoldDB" id="A0A151Z8L6"/>
<feature type="compositionally biased region" description="Low complexity" evidence="11">
    <location>
        <begin position="19"/>
        <end position="33"/>
    </location>
</feature>
<keyword evidence="3" id="KW-0723">Serine/threonine-protein kinase</keyword>
<evidence type="ECO:0000256" key="9">
    <source>
        <dbReference type="ARBA" id="ARBA00048679"/>
    </source>
</evidence>
<comment type="similarity">
    <text evidence="1">Belongs to the protein kinase superfamily. AGC Ser/Thr protein kinase family. PDPK1 subfamily.</text>
</comment>
<feature type="compositionally biased region" description="Polar residues" evidence="11">
    <location>
        <begin position="1"/>
        <end position="13"/>
    </location>
</feature>
<keyword evidence="4" id="KW-0808">Transferase</keyword>
<sequence>MDTIPIITTSNVDSGGGETSPNSLGTSSSSSYSGQNISITPLIASPTPSSPTVQPKKKSIDDFVIGKVLGEGSYGAVVLGTDKETQVQYAIKILEKKHIIKENKIKYVQIEKEIFCKCNHPNIVKLFFTFRSDACLYYVLELCSQGDLLHQLKKVGSFDADCTRYYIAEIISAVEHLHQLGIVHRDLKPENILMSADMHIKITDFGTGKIMDKPQLTQTNSSSSLSDSTSTSNTTPNTSTGNLEQMVDQASASTDGTANPQQLQKTRANSFVGTAEYVSPELISNKETSTDSDLWALGCILYQLTTGRLPFRGKTEFLTFQKVSNRDLVYPTNINPVTKDLIGKLLVMKPSDRLGSLSNGGFSELKKHEFFQGFDWDQLYKMPPPPIQAPKEKIVFDDSSLDLSSSLSSPLSNSTNSVNTLSPLITSPSNSSSNNLISNTTSSGSSSNLKPPTTTNNNINNNSNNTSTNNNAIVEKLNKFLNAGETILEQGLVWKRKGFSIKKRHLILTSTPRLIYVDPKKMEFRGEIPWSNQIKPEVKGNSGNFVIQTPKRKYNMEDLDHNPQKWVDSITNAINNIKI</sequence>
<dbReference type="Pfam" id="PF00069">
    <property type="entry name" value="Pkinase"/>
    <property type="match status" value="2"/>
</dbReference>
<dbReference type="InterPro" id="IPR033931">
    <property type="entry name" value="PDK1-typ_PH"/>
</dbReference>
<dbReference type="OMA" id="QYRVPDN"/>
<keyword evidence="6" id="KW-0418">Kinase</keyword>
<dbReference type="Gene3D" id="3.30.200.20">
    <property type="entry name" value="Phosphorylase Kinase, domain 1"/>
    <property type="match status" value="1"/>
</dbReference>
<evidence type="ECO:0000256" key="4">
    <source>
        <dbReference type="ARBA" id="ARBA00022679"/>
    </source>
</evidence>
<dbReference type="Proteomes" id="UP000076078">
    <property type="component" value="Unassembled WGS sequence"/>
</dbReference>
<keyword evidence="14" id="KW-1185">Reference proteome</keyword>
<dbReference type="Pfam" id="PF14593">
    <property type="entry name" value="PH_3"/>
    <property type="match status" value="1"/>
</dbReference>
<feature type="domain" description="Protein kinase" evidence="12">
    <location>
        <begin position="63"/>
        <end position="371"/>
    </location>
</feature>
<evidence type="ECO:0000256" key="6">
    <source>
        <dbReference type="ARBA" id="ARBA00022777"/>
    </source>
</evidence>
<proteinExistence type="inferred from homology"/>
<dbReference type="InterPro" id="IPR017441">
    <property type="entry name" value="Protein_kinase_ATP_BS"/>
</dbReference>
<evidence type="ECO:0000256" key="10">
    <source>
        <dbReference type="PROSITE-ProRule" id="PRU10141"/>
    </source>
</evidence>
<dbReference type="InParanoid" id="A0A151Z8L6"/>
<comment type="catalytic activity">
    <reaction evidence="8">
        <text>L-threonyl-[protein] + ATP = O-phospho-L-threonyl-[protein] + ADP + H(+)</text>
        <dbReference type="Rhea" id="RHEA:46608"/>
        <dbReference type="Rhea" id="RHEA-COMP:11060"/>
        <dbReference type="Rhea" id="RHEA-COMP:11605"/>
        <dbReference type="ChEBI" id="CHEBI:15378"/>
        <dbReference type="ChEBI" id="CHEBI:30013"/>
        <dbReference type="ChEBI" id="CHEBI:30616"/>
        <dbReference type="ChEBI" id="CHEBI:61977"/>
        <dbReference type="ChEBI" id="CHEBI:456216"/>
        <dbReference type="EC" id="2.7.11.1"/>
    </reaction>
</comment>
<comment type="caution">
    <text evidence="13">The sequence shown here is derived from an EMBL/GenBank/DDBJ whole genome shotgun (WGS) entry which is preliminary data.</text>
</comment>
<keyword evidence="5 10" id="KW-0547">Nucleotide-binding</keyword>
<dbReference type="InterPro" id="IPR011993">
    <property type="entry name" value="PH-like_dom_sf"/>
</dbReference>
<dbReference type="SMART" id="SM00220">
    <property type="entry name" value="S_TKc"/>
    <property type="match status" value="1"/>
</dbReference>
<evidence type="ECO:0000256" key="5">
    <source>
        <dbReference type="ARBA" id="ARBA00022741"/>
    </source>
</evidence>
<dbReference type="GO" id="GO:0005524">
    <property type="term" value="F:ATP binding"/>
    <property type="evidence" value="ECO:0007669"/>
    <property type="project" value="UniProtKB-UniRule"/>
</dbReference>
<dbReference type="PROSITE" id="PS00107">
    <property type="entry name" value="PROTEIN_KINASE_ATP"/>
    <property type="match status" value="1"/>
</dbReference>
<evidence type="ECO:0000259" key="12">
    <source>
        <dbReference type="PROSITE" id="PS50011"/>
    </source>
</evidence>
<evidence type="ECO:0000256" key="1">
    <source>
        <dbReference type="ARBA" id="ARBA00010006"/>
    </source>
</evidence>
<evidence type="ECO:0000256" key="3">
    <source>
        <dbReference type="ARBA" id="ARBA00022527"/>
    </source>
</evidence>